<protein>
    <submittedName>
        <fullName evidence="1">Uncharacterized protein</fullName>
    </submittedName>
</protein>
<dbReference type="Proteomes" id="UP001331761">
    <property type="component" value="Unassembled WGS sequence"/>
</dbReference>
<comment type="caution">
    <text evidence="1">The sequence shown here is derived from an EMBL/GenBank/DDBJ whole genome shotgun (WGS) entry which is preliminary data.</text>
</comment>
<evidence type="ECO:0000313" key="2">
    <source>
        <dbReference type="Proteomes" id="UP001331761"/>
    </source>
</evidence>
<sequence>MSNISLGTGSCSTLAALLRHELNGSTIFFLHILEWPDDHFTTEILHLAVKKQAFYISGEEPIVPVDDNILAQLTSPNFSIGSPNLITRDGLQLFIEALARGNQKVKRGVISTNFRLREIPLPKPSSIRTFIQREGYEIRIASVEK</sequence>
<dbReference type="AlphaFoldDB" id="A0AAN8F0F0"/>
<dbReference type="EMBL" id="WIXE01018603">
    <property type="protein sequence ID" value="KAK5970781.1"/>
    <property type="molecule type" value="Genomic_DNA"/>
</dbReference>
<reference evidence="1 2" key="1">
    <citation type="submission" date="2019-10" db="EMBL/GenBank/DDBJ databases">
        <title>Assembly and Annotation for the nematode Trichostrongylus colubriformis.</title>
        <authorList>
            <person name="Martin J."/>
        </authorList>
    </citation>
    <scope>NUCLEOTIDE SEQUENCE [LARGE SCALE GENOMIC DNA]</scope>
    <source>
        <strain evidence="1">G859</strain>
        <tissue evidence="1">Whole worm</tissue>
    </source>
</reference>
<keyword evidence="2" id="KW-1185">Reference proteome</keyword>
<proteinExistence type="predicted"/>
<accession>A0AAN8F0F0</accession>
<evidence type="ECO:0000313" key="1">
    <source>
        <dbReference type="EMBL" id="KAK5970781.1"/>
    </source>
</evidence>
<organism evidence="1 2">
    <name type="scientific">Trichostrongylus colubriformis</name>
    <name type="common">Black scour worm</name>
    <dbReference type="NCBI Taxonomy" id="6319"/>
    <lineage>
        <taxon>Eukaryota</taxon>
        <taxon>Metazoa</taxon>
        <taxon>Ecdysozoa</taxon>
        <taxon>Nematoda</taxon>
        <taxon>Chromadorea</taxon>
        <taxon>Rhabditida</taxon>
        <taxon>Rhabditina</taxon>
        <taxon>Rhabditomorpha</taxon>
        <taxon>Strongyloidea</taxon>
        <taxon>Trichostrongylidae</taxon>
        <taxon>Trichostrongylus</taxon>
    </lineage>
</organism>
<name>A0AAN8F0F0_TRICO</name>
<gene>
    <name evidence="1" type="ORF">GCK32_013513</name>
</gene>